<dbReference type="SUPFAM" id="SSF47789">
    <property type="entry name" value="C-terminal domain of RNA polymerase alpha subunit"/>
    <property type="match status" value="2"/>
</dbReference>
<sequence length="310" mass="35008">MTETAAYAGDSSEVRDTETAKKYFDQGWQAEMSGDRMAAISSYEAAYTADPQDANVCFRLAYNLDLLGEEDEALHLYEEAVRQERPSLQALINLAVLYEDRSHFARAERCIRQVLNTEPNHPRARLFIKDIMASKGMLIDDEQEKRLEKHNAMLDTPVTDFELSVRTRNALRKMSIRTLGDLLRVTEPELRSFKNFGDASLEEIKTMLAQKGLKLGQAVEQHQESVKEQVYEQLREQGGNDEMLSKSVNELNLSVRARKALALLNVQTIGDLAMKTEAELMGVKNFGMTSLVEIKEKLTENGLGLRSLDA</sequence>
<dbReference type="SMART" id="SM00028">
    <property type="entry name" value="TPR"/>
    <property type="match status" value="3"/>
</dbReference>
<dbReference type="GO" id="GO:0003677">
    <property type="term" value="F:DNA binding"/>
    <property type="evidence" value="ECO:0007669"/>
    <property type="project" value="InterPro"/>
</dbReference>
<dbReference type="GO" id="GO:0006351">
    <property type="term" value="P:DNA-templated transcription"/>
    <property type="evidence" value="ECO:0007669"/>
    <property type="project" value="InterPro"/>
</dbReference>
<dbReference type="KEGG" id="mcad:Pan265_07770"/>
<dbReference type="AlphaFoldDB" id="A0A518BVB7"/>
<dbReference type="PROSITE" id="PS50005">
    <property type="entry name" value="TPR"/>
    <property type="match status" value="1"/>
</dbReference>
<dbReference type="InterPro" id="IPR011990">
    <property type="entry name" value="TPR-like_helical_dom_sf"/>
</dbReference>
<keyword evidence="4" id="KW-1185">Reference proteome</keyword>
<dbReference type="Gene3D" id="1.25.40.10">
    <property type="entry name" value="Tetratricopeptide repeat domain"/>
    <property type="match status" value="1"/>
</dbReference>
<evidence type="ECO:0000256" key="1">
    <source>
        <dbReference type="PROSITE-ProRule" id="PRU00339"/>
    </source>
</evidence>
<keyword evidence="3" id="KW-0808">Transferase</keyword>
<reference evidence="3 4" key="1">
    <citation type="submission" date="2019-02" db="EMBL/GenBank/DDBJ databases">
        <title>Deep-cultivation of Planctomycetes and their phenomic and genomic characterization uncovers novel biology.</title>
        <authorList>
            <person name="Wiegand S."/>
            <person name="Jogler M."/>
            <person name="Boedeker C."/>
            <person name="Pinto D."/>
            <person name="Vollmers J."/>
            <person name="Rivas-Marin E."/>
            <person name="Kohn T."/>
            <person name="Peeters S.H."/>
            <person name="Heuer A."/>
            <person name="Rast P."/>
            <person name="Oberbeckmann S."/>
            <person name="Bunk B."/>
            <person name="Jeske O."/>
            <person name="Meyerdierks A."/>
            <person name="Storesund J.E."/>
            <person name="Kallscheuer N."/>
            <person name="Luecker S."/>
            <person name="Lage O.M."/>
            <person name="Pohl T."/>
            <person name="Merkel B.J."/>
            <person name="Hornburger P."/>
            <person name="Mueller R.-W."/>
            <person name="Bruemmer F."/>
            <person name="Labrenz M."/>
            <person name="Spormann A.M."/>
            <person name="Op den Camp H."/>
            <person name="Overmann J."/>
            <person name="Amann R."/>
            <person name="Jetten M.S.M."/>
            <person name="Mascher T."/>
            <person name="Medema M.H."/>
            <person name="Devos D.P."/>
            <person name="Kaster A.-K."/>
            <person name="Ovreas L."/>
            <person name="Rohde M."/>
            <person name="Galperin M.Y."/>
            <person name="Jogler C."/>
        </authorList>
    </citation>
    <scope>NUCLEOTIDE SEQUENCE [LARGE SCALE GENOMIC DNA]</scope>
    <source>
        <strain evidence="3 4">Pan265</strain>
    </source>
</reference>
<dbReference type="SUPFAM" id="SSF48452">
    <property type="entry name" value="TPR-like"/>
    <property type="match status" value="1"/>
</dbReference>
<evidence type="ECO:0000259" key="2">
    <source>
        <dbReference type="Pfam" id="PF03118"/>
    </source>
</evidence>
<dbReference type="Proteomes" id="UP000320386">
    <property type="component" value="Chromosome"/>
</dbReference>
<protein>
    <submittedName>
        <fullName evidence="3">DNA-directed RNA polymerase subunit alpha</fullName>
        <ecNumber evidence="3">2.7.7.6</ecNumber>
    </submittedName>
</protein>
<dbReference type="EMBL" id="CP036280">
    <property type="protein sequence ID" value="QDU70933.1"/>
    <property type="molecule type" value="Genomic_DNA"/>
</dbReference>
<dbReference type="RefSeq" id="WP_145445071.1">
    <property type="nucleotide sequence ID" value="NZ_CP036280.1"/>
</dbReference>
<dbReference type="Gene3D" id="1.10.150.20">
    <property type="entry name" value="5' to 3' exonuclease, C-terminal subdomain"/>
    <property type="match status" value="2"/>
</dbReference>
<keyword evidence="3" id="KW-0240">DNA-directed RNA polymerase</keyword>
<dbReference type="InterPro" id="IPR011260">
    <property type="entry name" value="RNAP_asu_C"/>
</dbReference>
<organism evidence="3 4">
    <name type="scientific">Mucisphaera calidilacus</name>
    <dbReference type="NCBI Taxonomy" id="2527982"/>
    <lineage>
        <taxon>Bacteria</taxon>
        <taxon>Pseudomonadati</taxon>
        <taxon>Planctomycetota</taxon>
        <taxon>Phycisphaerae</taxon>
        <taxon>Phycisphaerales</taxon>
        <taxon>Phycisphaeraceae</taxon>
        <taxon>Mucisphaera</taxon>
    </lineage>
</organism>
<feature type="repeat" description="TPR" evidence="1">
    <location>
        <begin position="88"/>
        <end position="121"/>
    </location>
</feature>
<dbReference type="Pfam" id="PF03118">
    <property type="entry name" value="RNA_pol_A_CTD"/>
    <property type="match status" value="2"/>
</dbReference>
<accession>A0A518BVB7</accession>
<feature type="domain" description="RNA polymerase alpha subunit C-terminal" evidence="2">
    <location>
        <begin position="148"/>
        <end position="209"/>
    </location>
</feature>
<proteinExistence type="predicted"/>
<dbReference type="OrthoDB" id="228958at2"/>
<dbReference type="EC" id="2.7.7.6" evidence="3"/>
<dbReference type="GO" id="GO:0000428">
    <property type="term" value="C:DNA-directed RNA polymerase complex"/>
    <property type="evidence" value="ECO:0007669"/>
    <property type="project" value="UniProtKB-KW"/>
</dbReference>
<keyword evidence="3" id="KW-0548">Nucleotidyltransferase</keyword>
<dbReference type="InterPro" id="IPR019734">
    <property type="entry name" value="TPR_rpt"/>
</dbReference>
<evidence type="ECO:0000313" key="3">
    <source>
        <dbReference type="EMBL" id="QDU70933.1"/>
    </source>
</evidence>
<dbReference type="Pfam" id="PF14559">
    <property type="entry name" value="TPR_19"/>
    <property type="match status" value="1"/>
</dbReference>
<evidence type="ECO:0000313" key="4">
    <source>
        <dbReference type="Proteomes" id="UP000320386"/>
    </source>
</evidence>
<keyword evidence="3" id="KW-0804">Transcription</keyword>
<gene>
    <name evidence="3" type="primary">rpoA_1</name>
    <name evidence="3" type="ORF">Pan265_07770</name>
</gene>
<name>A0A518BVB7_9BACT</name>
<keyword evidence="1" id="KW-0802">TPR repeat</keyword>
<dbReference type="GO" id="GO:0003899">
    <property type="term" value="F:DNA-directed RNA polymerase activity"/>
    <property type="evidence" value="ECO:0007669"/>
    <property type="project" value="UniProtKB-EC"/>
</dbReference>
<feature type="domain" description="RNA polymerase alpha subunit C-terminal" evidence="2">
    <location>
        <begin position="241"/>
        <end position="300"/>
    </location>
</feature>